<protein>
    <recommendedName>
        <fullName evidence="6">Peptidyl-prolyl cis-trans isomerase</fullName>
        <ecNumber evidence="6">5.2.1.8</ecNumber>
    </recommendedName>
</protein>
<dbReference type="PANTHER" id="PTHR43811">
    <property type="entry name" value="FKBP-TYPE PEPTIDYL-PROLYL CIS-TRANS ISOMERASE FKPA"/>
    <property type="match status" value="1"/>
</dbReference>
<evidence type="ECO:0000313" key="9">
    <source>
        <dbReference type="Proteomes" id="UP001359886"/>
    </source>
</evidence>
<dbReference type="EMBL" id="JAZHOG010000006">
    <property type="protein sequence ID" value="MEJ8568063.1"/>
    <property type="molecule type" value="Genomic_DNA"/>
</dbReference>
<evidence type="ECO:0000256" key="2">
    <source>
        <dbReference type="ARBA" id="ARBA00006577"/>
    </source>
</evidence>
<proteinExistence type="inferred from homology"/>
<evidence type="ECO:0000256" key="1">
    <source>
        <dbReference type="ARBA" id="ARBA00000971"/>
    </source>
</evidence>
<dbReference type="EC" id="5.2.1.8" evidence="6"/>
<dbReference type="RefSeq" id="WP_354695386.1">
    <property type="nucleotide sequence ID" value="NZ_JAZHOG010000006.1"/>
</dbReference>
<evidence type="ECO:0000256" key="3">
    <source>
        <dbReference type="ARBA" id="ARBA00023110"/>
    </source>
</evidence>
<feature type="domain" description="PPIase FKBP-type" evidence="7">
    <location>
        <begin position="58"/>
        <end position="151"/>
    </location>
</feature>
<dbReference type="Pfam" id="PF00254">
    <property type="entry name" value="FKBP_C"/>
    <property type="match status" value="1"/>
</dbReference>
<dbReference type="PROSITE" id="PS50059">
    <property type="entry name" value="FKBP_PPIASE"/>
    <property type="match status" value="1"/>
</dbReference>
<comment type="caution">
    <text evidence="8">The sequence shown here is derived from an EMBL/GenBank/DDBJ whole genome shotgun (WGS) entry which is preliminary data.</text>
</comment>
<evidence type="ECO:0000259" key="7">
    <source>
        <dbReference type="PROSITE" id="PS50059"/>
    </source>
</evidence>
<evidence type="ECO:0000256" key="4">
    <source>
        <dbReference type="ARBA" id="ARBA00023235"/>
    </source>
</evidence>
<organism evidence="8 9">
    <name type="scientific">Elongatibacter sediminis</name>
    <dbReference type="NCBI Taxonomy" id="3119006"/>
    <lineage>
        <taxon>Bacteria</taxon>
        <taxon>Pseudomonadati</taxon>
        <taxon>Pseudomonadota</taxon>
        <taxon>Gammaproteobacteria</taxon>
        <taxon>Chromatiales</taxon>
        <taxon>Wenzhouxiangellaceae</taxon>
        <taxon>Elongatibacter</taxon>
    </lineage>
</organism>
<dbReference type="Gene3D" id="3.10.50.40">
    <property type="match status" value="1"/>
</dbReference>
<dbReference type="PANTHER" id="PTHR43811:SF19">
    <property type="entry name" value="39 KDA FK506-BINDING NUCLEAR PROTEIN"/>
    <property type="match status" value="1"/>
</dbReference>
<dbReference type="InterPro" id="IPR001179">
    <property type="entry name" value="PPIase_FKBP_dom"/>
</dbReference>
<gene>
    <name evidence="8" type="ORF">V3330_10535</name>
</gene>
<dbReference type="SUPFAM" id="SSF54534">
    <property type="entry name" value="FKBP-like"/>
    <property type="match status" value="1"/>
</dbReference>
<dbReference type="GO" id="GO:0003755">
    <property type="term" value="F:peptidyl-prolyl cis-trans isomerase activity"/>
    <property type="evidence" value="ECO:0007669"/>
    <property type="project" value="UniProtKB-UniRule"/>
</dbReference>
<dbReference type="Proteomes" id="UP001359886">
    <property type="component" value="Unassembled WGS sequence"/>
</dbReference>
<evidence type="ECO:0000313" key="8">
    <source>
        <dbReference type="EMBL" id="MEJ8568063.1"/>
    </source>
</evidence>
<accession>A0AAW9RGT4</accession>
<sequence length="155" mass="16857">MIQNRVNDSRRSFRLLQWLIVACLLLAPSLSADTFRGGAGGMRIKDLQSGSGEVAAEGMIATIHFTGWLDDRGARGREVYNSRRQRGEPVSFVIGTDGVMPAWNEGVLGMRPGGRRLLLVPPGMAWGERAIEGVVPANAAMQFTIELIRLEPGNP</sequence>
<keyword evidence="9" id="KW-1185">Reference proteome</keyword>
<dbReference type="AlphaFoldDB" id="A0AAW9RGT4"/>
<dbReference type="InterPro" id="IPR046357">
    <property type="entry name" value="PPIase_dom_sf"/>
</dbReference>
<evidence type="ECO:0000256" key="5">
    <source>
        <dbReference type="PROSITE-ProRule" id="PRU00277"/>
    </source>
</evidence>
<reference evidence="8 9" key="1">
    <citation type="submission" date="2024-02" db="EMBL/GenBank/DDBJ databases">
        <title>A novel Wenzhouxiangellaceae bacterium, isolated from coastal sediments.</title>
        <authorList>
            <person name="Du Z.-J."/>
            <person name="Ye Y.-Q."/>
            <person name="Zhang X.-Y."/>
        </authorList>
    </citation>
    <scope>NUCLEOTIDE SEQUENCE [LARGE SCALE GENOMIC DNA]</scope>
    <source>
        <strain evidence="8 9">CH-27</strain>
    </source>
</reference>
<name>A0AAW9RGT4_9GAMM</name>
<comment type="catalytic activity">
    <reaction evidence="1 5 6">
        <text>[protein]-peptidylproline (omega=180) = [protein]-peptidylproline (omega=0)</text>
        <dbReference type="Rhea" id="RHEA:16237"/>
        <dbReference type="Rhea" id="RHEA-COMP:10747"/>
        <dbReference type="Rhea" id="RHEA-COMP:10748"/>
        <dbReference type="ChEBI" id="CHEBI:83833"/>
        <dbReference type="ChEBI" id="CHEBI:83834"/>
        <dbReference type="EC" id="5.2.1.8"/>
    </reaction>
</comment>
<keyword evidence="4 5" id="KW-0413">Isomerase</keyword>
<evidence type="ECO:0000256" key="6">
    <source>
        <dbReference type="RuleBase" id="RU003915"/>
    </source>
</evidence>
<comment type="similarity">
    <text evidence="2 6">Belongs to the FKBP-type PPIase family.</text>
</comment>
<keyword evidence="3 5" id="KW-0697">Rotamase</keyword>